<dbReference type="NCBIfam" id="TIGR01784">
    <property type="entry name" value="T_den_put_tspse"/>
    <property type="match status" value="1"/>
</dbReference>
<dbReference type="Pfam" id="PF04754">
    <property type="entry name" value="Transposase_31"/>
    <property type="match status" value="1"/>
</dbReference>
<accession>A0ABV0HMZ4</accession>
<dbReference type="Proteomes" id="UP001444146">
    <property type="component" value="Unassembled WGS sequence"/>
</dbReference>
<protein>
    <submittedName>
        <fullName evidence="3">Rpn family recombination-promoting nuclease/putative transposase</fullName>
    </submittedName>
</protein>
<organism evidence="3 4">
    <name type="scientific">Pseudocitrobacter cyperus</name>
    <dbReference type="NCBI Taxonomy" id="3112843"/>
    <lineage>
        <taxon>Bacteria</taxon>
        <taxon>Pseudomonadati</taxon>
        <taxon>Pseudomonadota</taxon>
        <taxon>Gammaproteobacteria</taxon>
        <taxon>Enterobacterales</taxon>
        <taxon>Enterobacteriaceae</taxon>
        <taxon>Pseudocitrobacter</taxon>
    </lineage>
</organism>
<dbReference type="InterPro" id="IPR010106">
    <property type="entry name" value="RpnA"/>
</dbReference>
<comment type="caution">
    <text evidence="3">The sequence shown here is derived from an EMBL/GenBank/DDBJ whole genome shotgun (WGS) entry which is preliminary data.</text>
</comment>
<evidence type="ECO:0000313" key="4">
    <source>
        <dbReference type="Proteomes" id="UP001444146"/>
    </source>
</evidence>
<gene>
    <name evidence="3" type="ORF">VSR74_18295</name>
</gene>
<dbReference type="EMBL" id="JAYMYY010000006">
    <property type="protein sequence ID" value="MEO3991762.1"/>
    <property type="molecule type" value="Genomic_DNA"/>
</dbReference>
<comment type="similarity">
    <text evidence="1">Belongs to the Rpn/YhgA-like nuclease family.</text>
</comment>
<dbReference type="InterPro" id="IPR051699">
    <property type="entry name" value="Rpn/YhgA-like_nuclease"/>
</dbReference>
<evidence type="ECO:0000259" key="2">
    <source>
        <dbReference type="Pfam" id="PF04754"/>
    </source>
</evidence>
<dbReference type="InterPro" id="IPR006842">
    <property type="entry name" value="Transposase_31"/>
</dbReference>
<evidence type="ECO:0000313" key="3">
    <source>
        <dbReference type="EMBL" id="MEO3991762.1"/>
    </source>
</evidence>
<name>A0ABV0HMZ4_9ENTR</name>
<proteinExistence type="inferred from homology"/>
<feature type="domain" description="Transposase (putative) YhgA-like" evidence="2">
    <location>
        <begin position="8"/>
        <end position="208"/>
    </location>
</feature>
<evidence type="ECO:0000256" key="1">
    <source>
        <dbReference type="ARBA" id="ARBA00009787"/>
    </source>
</evidence>
<dbReference type="PANTHER" id="PTHR34611">
    <property type="match status" value="1"/>
</dbReference>
<reference evidence="3 4" key="1">
    <citation type="submission" date="2024-01" db="EMBL/GenBank/DDBJ databases">
        <title>Pseudocitrobacter sp. Endophytic strain Cyp-38L.</title>
        <authorList>
            <person name="Amer M.A."/>
            <person name="Hamed S.M."/>
        </authorList>
    </citation>
    <scope>NUCLEOTIDE SEQUENCE [LARGE SCALE GENOMIC DNA]</scope>
    <source>
        <strain evidence="3 4">Cyp38S</strain>
    </source>
</reference>
<dbReference type="PANTHER" id="PTHR34611:SF2">
    <property type="entry name" value="INACTIVE RECOMBINATION-PROMOTING NUCLEASE-LIKE PROTEIN RPNE-RELATED"/>
    <property type="match status" value="1"/>
</dbReference>
<sequence>MEEQTTSTPHDAIFKHFMAHVDTARDFLDIYLPPALRDLCDLSTLKLEATSMVEKNLRSRISDILYSVKTRRGTGYIYTLIEHQSSPEKHMAFRMLRYSLDVMQRHLDANNKTLPIVIPLLFYHGEVTPYPYSLRWLDGFSDPELAKRLYCRPFPLVDITVVPDSEIMQHRRIATLELLQKHIRLRDLSGQIAPLAALLTMGYTSKDRLIAILNYMLHTGTAENPEKLLHELSQRTSHHEGTLMTIAEYLEQKGWARGTEEGQQKGRGEEARRIALAMLKNGLDPTLITEITGVAETELAEAAIH</sequence>
<dbReference type="RefSeq" id="WP_347796043.1">
    <property type="nucleotide sequence ID" value="NZ_JAYMYY010000006.1"/>
</dbReference>
<keyword evidence="4" id="KW-1185">Reference proteome</keyword>